<feature type="non-terminal residue" evidence="2">
    <location>
        <position position="1"/>
    </location>
</feature>
<dbReference type="GO" id="GO:0005509">
    <property type="term" value="F:calcium ion binding"/>
    <property type="evidence" value="ECO:0007669"/>
    <property type="project" value="InterPro"/>
</dbReference>
<evidence type="ECO:0000313" key="2">
    <source>
        <dbReference type="EMBL" id="CAF5117692.1"/>
    </source>
</evidence>
<dbReference type="InterPro" id="IPR011992">
    <property type="entry name" value="EF-hand-dom_pair"/>
</dbReference>
<dbReference type="EMBL" id="CAJOBH010243610">
    <property type="protein sequence ID" value="CAF5117692.1"/>
    <property type="molecule type" value="Genomic_DNA"/>
</dbReference>
<proteinExistence type="predicted"/>
<protein>
    <recommendedName>
        <fullName evidence="1">EF-hand domain-containing protein</fullName>
    </recommendedName>
</protein>
<dbReference type="Gene3D" id="1.10.238.10">
    <property type="entry name" value="EF-hand"/>
    <property type="match status" value="1"/>
</dbReference>
<accession>A0A8S3FDW4</accession>
<dbReference type="PROSITE" id="PS50222">
    <property type="entry name" value="EF_HAND_2"/>
    <property type="match status" value="1"/>
</dbReference>
<dbReference type="SUPFAM" id="SSF47473">
    <property type="entry name" value="EF-hand"/>
    <property type="match status" value="1"/>
</dbReference>
<reference evidence="2" key="1">
    <citation type="submission" date="2021-02" db="EMBL/GenBank/DDBJ databases">
        <authorList>
            <person name="Nowell W R."/>
        </authorList>
    </citation>
    <scope>NUCLEOTIDE SEQUENCE</scope>
</reference>
<evidence type="ECO:0000313" key="3">
    <source>
        <dbReference type="Proteomes" id="UP000681967"/>
    </source>
</evidence>
<dbReference type="Pfam" id="PF13405">
    <property type="entry name" value="EF-hand_6"/>
    <property type="match status" value="1"/>
</dbReference>
<organism evidence="2 3">
    <name type="scientific">Rotaria magnacalcarata</name>
    <dbReference type="NCBI Taxonomy" id="392030"/>
    <lineage>
        <taxon>Eukaryota</taxon>
        <taxon>Metazoa</taxon>
        <taxon>Spiralia</taxon>
        <taxon>Gnathifera</taxon>
        <taxon>Rotifera</taxon>
        <taxon>Eurotatoria</taxon>
        <taxon>Bdelloidea</taxon>
        <taxon>Philodinida</taxon>
        <taxon>Philodinidae</taxon>
        <taxon>Rotaria</taxon>
    </lineage>
</organism>
<dbReference type="AlphaFoldDB" id="A0A8S3FDW4"/>
<dbReference type="Proteomes" id="UP000681967">
    <property type="component" value="Unassembled WGS sequence"/>
</dbReference>
<evidence type="ECO:0000259" key="1">
    <source>
        <dbReference type="PROSITE" id="PS50222"/>
    </source>
</evidence>
<dbReference type="InterPro" id="IPR002048">
    <property type="entry name" value="EF_hand_dom"/>
</dbReference>
<name>A0A8S3FDW4_9BILA</name>
<sequence>YSKYTIERWFDVFDSNHNGLITREETIQLLRLLQIHNSEEIISKLNDIRGARTNDITPWTLDDLIFALDNLCETSAYLLTNNEQIASFDIDWLANHIF</sequence>
<comment type="caution">
    <text evidence="2">The sequence shown here is derived from an EMBL/GenBank/DDBJ whole genome shotgun (WGS) entry which is preliminary data.</text>
</comment>
<feature type="domain" description="EF-hand" evidence="1">
    <location>
        <begin position="6"/>
        <end position="36"/>
    </location>
</feature>
<gene>
    <name evidence="2" type="ORF">BYL167_LOCUS66594</name>
</gene>